<dbReference type="RefSeq" id="XP_014178670.1">
    <property type="nucleotide sequence ID" value="XM_014323195.1"/>
</dbReference>
<name>J6EY13_TRIAS</name>
<dbReference type="OrthoDB" id="443981at2759"/>
<dbReference type="GO" id="GO:0051015">
    <property type="term" value="F:actin filament binding"/>
    <property type="evidence" value="ECO:0007669"/>
    <property type="project" value="TreeGrafter"/>
</dbReference>
<feature type="domain" description="Ysc84 actin-binding" evidence="2">
    <location>
        <begin position="5"/>
        <end position="63"/>
    </location>
</feature>
<comment type="caution">
    <text evidence="3">The sequence shown here is derived from an EMBL/GenBank/DDBJ whole genome shotgun (WGS) entry which is preliminary data.</text>
</comment>
<evidence type="ECO:0000313" key="3">
    <source>
        <dbReference type="EMBL" id="EJT47732.1"/>
    </source>
</evidence>
<dbReference type="Pfam" id="PF04366">
    <property type="entry name" value="Ysc84"/>
    <property type="match status" value="1"/>
</dbReference>
<dbReference type="VEuPathDB" id="FungiDB:A1Q1_03397"/>
<protein>
    <recommendedName>
        <fullName evidence="2">Ysc84 actin-binding domain-containing protein</fullName>
    </recommendedName>
</protein>
<dbReference type="GO" id="GO:0035091">
    <property type="term" value="F:phosphatidylinositol binding"/>
    <property type="evidence" value="ECO:0007669"/>
    <property type="project" value="TreeGrafter"/>
</dbReference>
<evidence type="ECO:0000256" key="1">
    <source>
        <dbReference type="SAM" id="MobiDB-lite"/>
    </source>
</evidence>
<feature type="region of interest" description="Disordered" evidence="1">
    <location>
        <begin position="70"/>
        <end position="121"/>
    </location>
</feature>
<evidence type="ECO:0000313" key="4">
    <source>
        <dbReference type="Proteomes" id="UP000002748"/>
    </source>
</evidence>
<dbReference type="InterPro" id="IPR007461">
    <property type="entry name" value="Ysc84_actin-binding"/>
</dbReference>
<dbReference type="HOGENOM" id="CLU_2039708_0_0_1"/>
<dbReference type="EMBL" id="ALBS01000230">
    <property type="protein sequence ID" value="EJT47732.1"/>
    <property type="molecule type" value="Genomic_DNA"/>
</dbReference>
<dbReference type="AlphaFoldDB" id="J6EY13"/>
<dbReference type="InterPro" id="IPR051702">
    <property type="entry name" value="SH3_domain_YSC84-like"/>
</dbReference>
<proteinExistence type="predicted"/>
<dbReference type="GO" id="GO:0051666">
    <property type="term" value="P:actin cortical patch localization"/>
    <property type="evidence" value="ECO:0007669"/>
    <property type="project" value="TreeGrafter"/>
</dbReference>
<feature type="compositionally biased region" description="Low complexity" evidence="1">
    <location>
        <begin position="88"/>
        <end position="106"/>
    </location>
</feature>
<dbReference type="Proteomes" id="UP000002748">
    <property type="component" value="Unassembled WGS sequence"/>
</dbReference>
<dbReference type="PANTHER" id="PTHR15629">
    <property type="entry name" value="SH3YL1 PROTEIN"/>
    <property type="match status" value="1"/>
</dbReference>
<dbReference type="GeneID" id="25986910"/>
<evidence type="ECO:0000259" key="2">
    <source>
        <dbReference type="Pfam" id="PF04366"/>
    </source>
</evidence>
<reference evidence="3 4" key="1">
    <citation type="journal article" date="2012" name="Eukaryot. Cell">
        <title>Draft genome sequence of CBS 2479, the standard type strain of Trichosporon asahii.</title>
        <authorList>
            <person name="Yang R.Y."/>
            <person name="Li H.T."/>
            <person name="Zhu H."/>
            <person name="Zhou G.P."/>
            <person name="Wang M."/>
            <person name="Wang L."/>
        </authorList>
    </citation>
    <scope>NUCLEOTIDE SEQUENCE [LARGE SCALE GENOMIC DNA]</scope>
    <source>
        <strain evidence="4">ATCC 90039 / CBS 2479 / JCM 2466 / KCTC 7840 / NCYC 2677 / UAMH 7654</strain>
    </source>
</reference>
<accession>J6EY13</accession>
<sequence length="121" mass="12087">MDVVLSNATGLFAGLALDGTILVERYDANRDFYGSNVSTTDILSGRVPAPEIASPMYDVIEAAEGLDESGLPDSAYVPGAHGESTSVPPANAAAAAHSGAAPSEGANPASKPVFDSAGAHS</sequence>
<dbReference type="GO" id="GO:0051017">
    <property type="term" value="P:actin filament bundle assembly"/>
    <property type="evidence" value="ECO:0007669"/>
    <property type="project" value="TreeGrafter"/>
</dbReference>
<dbReference type="GO" id="GO:0030479">
    <property type="term" value="C:actin cortical patch"/>
    <property type="evidence" value="ECO:0007669"/>
    <property type="project" value="TreeGrafter"/>
</dbReference>
<dbReference type="KEGG" id="tasa:A1Q1_03397"/>
<organism evidence="3 4">
    <name type="scientific">Trichosporon asahii var. asahii (strain ATCC 90039 / CBS 2479 / JCM 2466 / KCTC 7840 / NBRC 103889/ NCYC 2677 / UAMH 7654)</name>
    <name type="common">Yeast</name>
    <dbReference type="NCBI Taxonomy" id="1186058"/>
    <lineage>
        <taxon>Eukaryota</taxon>
        <taxon>Fungi</taxon>
        <taxon>Dikarya</taxon>
        <taxon>Basidiomycota</taxon>
        <taxon>Agaricomycotina</taxon>
        <taxon>Tremellomycetes</taxon>
        <taxon>Trichosporonales</taxon>
        <taxon>Trichosporonaceae</taxon>
        <taxon>Trichosporon</taxon>
    </lineage>
</organism>
<dbReference type="PANTHER" id="PTHR15629:SF7">
    <property type="entry name" value="YSC84 ACTIN-BINDING DOMAIN-CONTAINING PROTEIN"/>
    <property type="match status" value="1"/>
</dbReference>
<gene>
    <name evidence="3" type="ORF">A1Q1_03397</name>
</gene>